<dbReference type="PROSITE" id="PS51217">
    <property type="entry name" value="UVRD_HELICASE_CTER"/>
    <property type="match status" value="1"/>
</dbReference>
<dbReference type="EC" id="5.6.2.4" evidence="9"/>
<gene>
    <name evidence="14" type="ORF">EV212_101313</name>
</gene>
<evidence type="ECO:0000256" key="1">
    <source>
        <dbReference type="ARBA" id="ARBA00009922"/>
    </source>
</evidence>
<keyword evidence="6" id="KW-0238">DNA-binding</keyword>
<evidence type="ECO:0000256" key="5">
    <source>
        <dbReference type="ARBA" id="ARBA00022840"/>
    </source>
</evidence>
<dbReference type="Gene3D" id="1.10.486.10">
    <property type="entry name" value="PCRA, domain 4"/>
    <property type="match status" value="1"/>
</dbReference>
<keyword evidence="7" id="KW-0413">Isomerase</keyword>
<dbReference type="GO" id="GO:0043138">
    <property type="term" value="F:3'-5' DNA helicase activity"/>
    <property type="evidence" value="ECO:0007669"/>
    <property type="project" value="UniProtKB-EC"/>
</dbReference>
<dbReference type="InterPro" id="IPR013986">
    <property type="entry name" value="DExx_box_DNA_helicase_dom_sf"/>
</dbReference>
<dbReference type="PROSITE" id="PS51198">
    <property type="entry name" value="UVRD_HELICASE_ATP_BIND"/>
    <property type="match status" value="1"/>
</dbReference>
<keyword evidence="2 11" id="KW-0547">Nucleotide-binding</keyword>
<evidence type="ECO:0000256" key="3">
    <source>
        <dbReference type="ARBA" id="ARBA00022801"/>
    </source>
</evidence>
<evidence type="ECO:0000256" key="9">
    <source>
        <dbReference type="ARBA" id="ARBA00034808"/>
    </source>
</evidence>
<dbReference type="InterPro" id="IPR014016">
    <property type="entry name" value="UvrD-like_ATP-bd"/>
</dbReference>
<reference evidence="14 15" key="1">
    <citation type="submission" date="2019-03" db="EMBL/GenBank/DDBJ databases">
        <title>Genomic Encyclopedia of Type Strains, Phase IV (KMG-IV): sequencing the most valuable type-strain genomes for metagenomic binning, comparative biology and taxonomic classification.</title>
        <authorList>
            <person name="Goeker M."/>
        </authorList>
    </citation>
    <scope>NUCLEOTIDE SEQUENCE [LARGE SCALE GENOMIC DNA]</scope>
    <source>
        <strain evidence="14 15">DSM 28559</strain>
    </source>
</reference>
<dbReference type="InterPro" id="IPR014017">
    <property type="entry name" value="DNA_helicase_UvrD-like_C"/>
</dbReference>
<dbReference type="PANTHER" id="PTHR11070:SF2">
    <property type="entry name" value="ATP-DEPENDENT DNA HELICASE SRS2"/>
    <property type="match status" value="1"/>
</dbReference>
<dbReference type="Proteomes" id="UP000295711">
    <property type="component" value="Unassembled WGS sequence"/>
</dbReference>
<keyword evidence="5 11" id="KW-0067">ATP-binding</keyword>
<keyword evidence="3 11" id="KW-0378">Hydrolase</keyword>
<comment type="catalytic activity">
    <reaction evidence="8">
        <text>Couples ATP hydrolysis with the unwinding of duplex DNA by translocating in the 3'-5' direction.</text>
        <dbReference type="EC" id="5.6.2.4"/>
    </reaction>
</comment>
<organism evidence="14 15">
    <name type="scientific">Frisingicoccus caecimuris</name>
    <dbReference type="NCBI Taxonomy" id="1796636"/>
    <lineage>
        <taxon>Bacteria</taxon>
        <taxon>Bacillati</taxon>
        <taxon>Bacillota</taxon>
        <taxon>Clostridia</taxon>
        <taxon>Lachnospirales</taxon>
        <taxon>Lachnospiraceae</taxon>
        <taxon>Frisingicoccus</taxon>
    </lineage>
</organism>
<dbReference type="InterPro" id="IPR000212">
    <property type="entry name" value="DNA_helicase_UvrD/REP"/>
</dbReference>
<feature type="domain" description="UvrD-like helicase C-terminal" evidence="13">
    <location>
        <begin position="277"/>
        <end position="540"/>
    </location>
</feature>
<comment type="catalytic activity">
    <reaction evidence="10">
        <text>ATP + H2O = ADP + phosphate + H(+)</text>
        <dbReference type="Rhea" id="RHEA:13065"/>
        <dbReference type="ChEBI" id="CHEBI:15377"/>
        <dbReference type="ChEBI" id="CHEBI:15378"/>
        <dbReference type="ChEBI" id="CHEBI:30616"/>
        <dbReference type="ChEBI" id="CHEBI:43474"/>
        <dbReference type="ChEBI" id="CHEBI:456216"/>
        <dbReference type="EC" id="5.6.2.4"/>
    </reaction>
</comment>
<name>A0A4R2M0J6_9FIRM</name>
<keyword evidence="15" id="KW-1185">Reference proteome</keyword>
<feature type="domain" description="UvrD-like helicase ATP-binding" evidence="12">
    <location>
        <begin position="1"/>
        <end position="276"/>
    </location>
</feature>
<dbReference type="GO" id="GO:0005829">
    <property type="term" value="C:cytosol"/>
    <property type="evidence" value="ECO:0007669"/>
    <property type="project" value="TreeGrafter"/>
</dbReference>
<evidence type="ECO:0000256" key="10">
    <source>
        <dbReference type="ARBA" id="ARBA00048988"/>
    </source>
</evidence>
<dbReference type="InterPro" id="IPR027417">
    <property type="entry name" value="P-loop_NTPase"/>
</dbReference>
<proteinExistence type="inferred from homology"/>
<sequence>MQVDSAQKKAIEHDRGPMLVLAGPGSGKTLVITRRTQWLIEKAGVAPGNILVVTFTRAAAGEMRSRFDRLMDGRHLPVSFGTFHAVFFTILKYAYNYRVDNILSEDEKYGILRDIVHQIDVEMDDEKDFLMNIAGEISRVKGDMMPLEHFYSANCSKDVFEDIYAGYEQKLRRMRRLDYDDMLVQTWQLFKERPDILLAWQKKYTYILIDEFQDINRIQYEIIRMLARPENNLFVVGDDDQSIYRFRGARPEILLGFTKDYPGAEMTVLNRNYRSTGSIVARAEGLIRHNEHRYAKHMTASREKGREVFVKAFKKPTDQYLKMIREIVDMHEQQGIAWEQIAVIFRTNIQMSGLVEQFMVYNVPFVMKDSVPNIYEHWIAKDIFAYMNIAFGNNSRADYLRIINRPNRYISRSYLDEDPVNLSNVKDYLENREWMMERIEQLEYDLYMLASMGPYPAIQYIRHSIGYDEYLKEYAMGRGIKGDDLLEVLDELMDKSHAYKTWEEWFKAIEQYSETLKIRSRQRFEAAEGVRLLTMHGAKGLEYDVVYIPDANDGLMPHKKAATESDKEEERRMFYVAMTRAKNDLRVYFTRERYGKASEMSPFVGEFLAF</sequence>
<dbReference type="CDD" id="cd17932">
    <property type="entry name" value="DEXQc_UvrD"/>
    <property type="match status" value="1"/>
</dbReference>
<dbReference type="GO" id="GO:0003677">
    <property type="term" value="F:DNA binding"/>
    <property type="evidence" value="ECO:0007669"/>
    <property type="project" value="UniProtKB-KW"/>
</dbReference>
<dbReference type="PANTHER" id="PTHR11070">
    <property type="entry name" value="UVRD / RECB / PCRA DNA HELICASE FAMILY MEMBER"/>
    <property type="match status" value="1"/>
</dbReference>
<dbReference type="SUPFAM" id="SSF52540">
    <property type="entry name" value="P-loop containing nucleoside triphosphate hydrolases"/>
    <property type="match status" value="1"/>
</dbReference>
<evidence type="ECO:0000256" key="11">
    <source>
        <dbReference type="PROSITE-ProRule" id="PRU00560"/>
    </source>
</evidence>
<evidence type="ECO:0000259" key="13">
    <source>
        <dbReference type="PROSITE" id="PS51217"/>
    </source>
</evidence>
<dbReference type="GO" id="GO:0000725">
    <property type="term" value="P:recombinational repair"/>
    <property type="evidence" value="ECO:0007669"/>
    <property type="project" value="TreeGrafter"/>
</dbReference>
<dbReference type="Gene3D" id="1.10.10.160">
    <property type="match status" value="1"/>
</dbReference>
<dbReference type="RefSeq" id="WP_132087826.1">
    <property type="nucleotide sequence ID" value="NZ_JANKAQ010000002.1"/>
</dbReference>
<dbReference type="GO" id="GO:0005524">
    <property type="term" value="F:ATP binding"/>
    <property type="evidence" value="ECO:0007669"/>
    <property type="project" value="UniProtKB-UniRule"/>
</dbReference>
<dbReference type="AlphaFoldDB" id="A0A4R2M0J6"/>
<dbReference type="GO" id="GO:0033202">
    <property type="term" value="C:DNA helicase complex"/>
    <property type="evidence" value="ECO:0007669"/>
    <property type="project" value="TreeGrafter"/>
</dbReference>
<dbReference type="Pfam" id="PF00580">
    <property type="entry name" value="UvrD-helicase"/>
    <property type="match status" value="1"/>
</dbReference>
<dbReference type="EMBL" id="SLXA01000001">
    <property type="protein sequence ID" value="TCO86523.1"/>
    <property type="molecule type" value="Genomic_DNA"/>
</dbReference>
<evidence type="ECO:0000256" key="7">
    <source>
        <dbReference type="ARBA" id="ARBA00023235"/>
    </source>
</evidence>
<dbReference type="Pfam" id="PF13361">
    <property type="entry name" value="UvrD_C"/>
    <property type="match status" value="1"/>
</dbReference>
<feature type="binding site" evidence="11">
    <location>
        <begin position="22"/>
        <end position="29"/>
    </location>
    <ligand>
        <name>ATP</name>
        <dbReference type="ChEBI" id="CHEBI:30616"/>
    </ligand>
</feature>
<evidence type="ECO:0000256" key="2">
    <source>
        <dbReference type="ARBA" id="ARBA00022741"/>
    </source>
</evidence>
<dbReference type="CDD" id="cd18807">
    <property type="entry name" value="SF1_C_UvrD"/>
    <property type="match status" value="1"/>
</dbReference>
<evidence type="ECO:0000256" key="6">
    <source>
        <dbReference type="ARBA" id="ARBA00023125"/>
    </source>
</evidence>
<evidence type="ECO:0000313" key="15">
    <source>
        <dbReference type="Proteomes" id="UP000295711"/>
    </source>
</evidence>
<dbReference type="Gene3D" id="3.40.50.300">
    <property type="entry name" value="P-loop containing nucleotide triphosphate hydrolases"/>
    <property type="match status" value="2"/>
</dbReference>
<evidence type="ECO:0000256" key="8">
    <source>
        <dbReference type="ARBA" id="ARBA00034617"/>
    </source>
</evidence>
<protein>
    <recommendedName>
        <fullName evidence="9">DNA 3'-5' helicase</fullName>
        <ecNumber evidence="9">5.6.2.4</ecNumber>
    </recommendedName>
</protein>
<accession>A0A4R2M0J6</accession>
<evidence type="ECO:0000259" key="12">
    <source>
        <dbReference type="PROSITE" id="PS51198"/>
    </source>
</evidence>
<comment type="caution">
    <text evidence="14">The sequence shown here is derived from an EMBL/GenBank/DDBJ whole genome shotgun (WGS) entry which is preliminary data.</text>
</comment>
<evidence type="ECO:0000313" key="14">
    <source>
        <dbReference type="EMBL" id="TCO86523.1"/>
    </source>
</evidence>
<evidence type="ECO:0000256" key="4">
    <source>
        <dbReference type="ARBA" id="ARBA00022806"/>
    </source>
</evidence>
<dbReference type="OrthoDB" id="9810135at2"/>
<dbReference type="GO" id="GO:0016887">
    <property type="term" value="F:ATP hydrolysis activity"/>
    <property type="evidence" value="ECO:0007669"/>
    <property type="project" value="RHEA"/>
</dbReference>
<keyword evidence="4 11" id="KW-0347">Helicase</keyword>
<comment type="similarity">
    <text evidence="1">Belongs to the helicase family. UvrD subfamily.</text>
</comment>